<feature type="compositionally biased region" description="Basic and acidic residues" evidence="5">
    <location>
        <begin position="874"/>
        <end position="884"/>
    </location>
</feature>
<feature type="region of interest" description="Disordered" evidence="5">
    <location>
        <begin position="683"/>
        <end position="731"/>
    </location>
</feature>
<dbReference type="GO" id="GO:0045197">
    <property type="term" value="P:establishment or maintenance of epithelial cell apical/basal polarity"/>
    <property type="evidence" value="ECO:0007669"/>
    <property type="project" value="TreeGrafter"/>
</dbReference>
<feature type="domain" description="PDZ" evidence="6">
    <location>
        <begin position="211"/>
        <end position="285"/>
    </location>
</feature>
<dbReference type="PANTHER" id="PTHR16484">
    <property type="entry name" value="PARTITIONING DEFECTIVE 3 RELATED"/>
    <property type="match status" value="1"/>
</dbReference>
<dbReference type="GO" id="GO:0005912">
    <property type="term" value="C:adherens junction"/>
    <property type="evidence" value="ECO:0007669"/>
    <property type="project" value="TreeGrafter"/>
</dbReference>
<feature type="compositionally biased region" description="Polar residues" evidence="5">
    <location>
        <begin position="984"/>
        <end position="996"/>
    </location>
</feature>
<dbReference type="SMART" id="SM00228">
    <property type="entry name" value="PDZ"/>
    <property type="match status" value="3"/>
</dbReference>
<dbReference type="InterPro" id="IPR001478">
    <property type="entry name" value="PDZ"/>
</dbReference>
<feature type="compositionally biased region" description="Acidic residues" evidence="5">
    <location>
        <begin position="815"/>
        <end position="824"/>
    </location>
</feature>
<evidence type="ECO:0000256" key="1">
    <source>
        <dbReference type="ARBA" id="ARBA00005358"/>
    </source>
</evidence>
<evidence type="ECO:0000256" key="2">
    <source>
        <dbReference type="ARBA" id="ARBA00022618"/>
    </source>
</evidence>
<feature type="compositionally biased region" description="Basic residues" evidence="5">
    <location>
        <begin position="852"/>
        <end position="873"/>
    </location>
</feature>
<dbReference type="CDD" id="cd06691">
    <property type="entry name" value="PDZ1_Par3-like"/>
    <property type="match status" value="1"/>
</dbReference>
<feature type="compositionally biased region" description="Basic and acidic residues" evidence="5">
    <location>
        <begin position="898"/>
        <end position="946"/>
    </location>
</feature>
<dbReference type="Pfam" id="PF12053">
    <property type="entry name" value="Par3_HAL_N_term"/>
    <property type="match status" value="1"/>
</dbReference>
<name>A0AA88MJS5_CHASR</name>
<dbReference type="InterPro" id="IPR021922">
    <property type="entry name" value="Par3/HAL_N"/>
</dbReference>
<organism evidence="7 8">
    <name type="scientific">Channa striata</name>
    <name type="common">Snakehead murrel</name>
    <name type="synonym">Ophicephalus striatus</name>
    <dbReference type="NCBI Taxonomy" id="64152"/>
    <lineage>
        <taxon>Eukaryota</taxon>
        <taxon>Metazoa</taxon>
        <taxon>Chordata</taxon>
        <taxon>Craniata</taxon>
        <taxon>Vertebrata</taxon>
        <taxon>Euteleostomi</taxon>
        <taxon>Actinopterygii</taxon>
        <taxon>Neopterygii</taxon>
        <taxon>Teleostei</taxon>
        <taxon>Neoteleostei</taxon>
        <taxon>Acanthomorphata</taxon>
        <taxon>Anabantaria</taxon>
        <taxon>Anabantiformes</taxon>
        <taxon>Channoidei</taxon>
        <taxon>Channidae</taxon>
        <taxon>Channa</taxon>
    </lineage>
</organism>
<dbReference type="GO" id="GO:0000226">
    <property type="term" value="P:microtubule cytoskeleton organization"/>
    <property type="evidence" value="ECO:0007669"/>
    <property type="project" value="TreeGrafter"/>
</dbReference>
<dbReference type="InterPro" id="IPR052213">
    <property type="entry name" value="PAR3"/>
</dbReference>
<keyword evidence="2" id="KW-0132">Cell division</keyword>
<accession>A0AA88MJS5</accession>
<keyword evidence="8" id="KW-1185">Reference proteome</keyword>
<feature type="compositionally biased region" description="Low complexity" evidence="5">
    <location>
        <begin position="700"/>
        <end position="713"/>
    </location>
</feature>
<dbReference type="PANTHER" id="PTHR16484:SF4">
    <property type="entry name" value="PARTITIONING DEFECTIVE 3 HOMOLOG B"/>
    <property type="match status" value="1"/>
</dbReference>
<evidence type="ECO:0000313" key="8">
    <source>
        <dbReference type="Proteomes" id="UP001187415"/>
    </source>
</evidence>
<evidence type="ECO:0000256" key="3">
    <source>
        <dbReference type="ARBA" id="ARBA00022737"/>
    </source>
</evidence>
<feature type="compositionally biased region" description="Polar residues" evidence="5">
    <location>
        <begin position="157"/>
        <end position="188"/>
    </location>
</feature>
<feature type="compositionally biased region" description="Basic and acidic residues" evidence="5">
    <location>
        <begin position="1084"/>
        <end position="1116"/>
    </location>
</feature>
<dbReference type="InterPro" id="IPR036034">
    <property type="entry name" value="PDZ_sf"/>
</dbReference>
<dbReference type="GO" id="GO:0005938">
    <property type="term" value="C:cell cortex"/>
    <property type="evidence" value="ECO:0007669"/>
    <property type="project" value="TreeGrafter"/>
</dbReference>
<dbReference type="SUPFAM" id="SSF50156">
    <property type="entry name" value="PDZ domain-like"/>
    <property type="match status" value="3"/>
</dbReference>
<dbReference type="GO" id="GO:0043296">
    <property type="term" value="C:apical junction complex"/>
    <property type="evidence" value="ECO:0007669"/>
    <property type="project" value="TreeGrafter"/>
</dbReference>
<feature type="domain" description="PDZ" evidence="6">
    <location>
        <begin position="394"/>
        <end position="467"/>
    </location>
</feature>
<feature type="compositionally biased region" description="Low complexity" evidence="5">
    <location>
        <begin position="337"/>
        <end position="348"/>
    </location>
</feature>
<feature type="region of interest" description="Disordered" evidence="5">
    <location>
        <begin position="157"/>
        <end position="204"/>
    </location>
</feature>
<dbReference type="FunFam" id="2.30.42.10:FF:000078">
    <property type="entry name" value="Partitioning defective 3 homolog B"/>
    <property type="match status" value="1"/>
</dbReference>
<dbReference type="CDD" id="cd23058">
    <property type="entry name" value="PDZ2_Par3-like"/>
    <property type="match status" value="1"/>
</dbReference>
<dbReference type="GO" id="GO:0007155">
    <property type="term" value="P:cell adhesion"/>
    <property type="evidence" value="ECO:0007669"/>
    <property type="project" value="TreeGrafter"/>
</dbReference>
<feature type="domain" description="PDZ" evidence="6">
    <location>
        <begin position="511"/>
        <end position="586"/>
    </location>
</feature>
<comment type="caution">
    <text evidence="7">The sequence shown here is derived from an EMBL/GenBank/DDBJ whole genome shotgun (WGS) entry which is preliminary data.</text>
</comment>
<dbReference type="Pfam" id="PF00595">
    <property type="entry name" value="PDZ"/>
    <property type="match status" value="2"/>
</dbReference>
<protein>
    <recommendedName>
        <fullName evidence="6">PDZ domain-containing protein</fullName>
    </recommendedName>
</protein>
<comment type="similarity">
    <text evidence="1">Belongs to the PAR3 family.</text>
</comment>
<dbReference type="EMBL" id="JAUPFM010000010">
    <property type="protein sequence ID" value="KAK2839561.1"/>
    <property type="molecule type" value="Genomic_DNA"/>
</dbReference>
<dbReference type="Proteomes" id="UP001187415">
    <property type="component" value="Unassembled WGS sequence"/>
</dbReference>
<evidence type="ECO:0000313" key="7">
    <source>
        <dbReference type="EMBL" id="KAK2839561.1"/>
    </source>
</evidence>
<evidence type="ECO:0000256" key="4">
    <source>
        <dbReference type="ARBA" id="ARBA00023306"/>
    </source>
</evidence>
<proteinExistence type="inferred from homology"/>
<reference evidence="7" key="1">
    <citation type="submission" date="2023-07" db="EMBL/GenBank/DDBJ databases">
        <title>Chromosome-level Genome Assembly of Striped Snakehead (Channa striata).</title>
        <authorList>
            <person name="Liu H."/>
        </authorList>
    </citation>
    <scope>NUCLEOTIDE SEQUENCE</scope>
    <source>
        <strain evidence="7">Gz</strain>
        <tissue evidence="7">Muscle</tissue>
    </source>
</reference>
<dbReference type="CDD" id="cd23059">
    <property type="entry name" value="PDZ3_Par3-like"/>
    <property type="match status" value="1"/>
</dbReference>
<dbReference type="GO" id="GO:0035091">
    <property type="term" value="F:phosphatidylinositol binding"/>
    <property type="evidence" value="ECO:0007669"/>
    <property type="project" value="TreeGrafter"/>
</dbReference>
<dbReference type="AlphaFoldDB" id="A0AA88MJS5"/>
<feature type="region of interest" description="Disordered" evidence="5">
    <location>
        <begin position="610"/>
        <end position="643"/>
    </location>
</feature>
<dbReference type="GO" id="GO:0051301">
    <property type="term" value="P:cell division"/>
    <property type="evidence" value="ECO:0007669"/>
    <property type="project" value="UniProtKB-KW"/>
</dbReference>
<dbReference type="GO" id="GO:0008104">
    <property type="term" value="P:intracellular protein localization"/>
    <property type="evidence" value="ECO:0007669"/>
    <property type="project" value="TreeGrafter"/>
</dbReference>
<dbReference type="GO" id="GO:0030010">
    <property type="term" value="P:establishment of cell polarity"/>
    <property type="evidence" value="ECO:0007669"/>
    <property type="project" value="TreeGrafter"/>
</dbReference>
<keyword evidence="4" id="KW-0131">Cell cycle</keyword>
<evidence type="ECO:0000259" key="6">
    <source>
        <dbReference type="PROSITE" id="PS50106"/>
    </source>
</evidence>
<feature type="compositionally biased region" description="Polar residues" evidence="5">
    <location>
        <begin position="610"/>
        <end position="623"/>
    </location>
</feature>
<evidence type="ECO:0000256" key="5">
    <source>
        <dbReference type="SAM" id="MobiDB-lite"/>
    </source>
</evidence>
<gene>
    <name evidence="7" type="ORF">Q5P01_013301</name>
</gene>
<feature type="compositionally biased region" description="Basic and acidic residues" evidence="5">
    <location>
        <begin position="1063"/>
        <end position="1076"/>
    </location>
</feature>
<dbReference type="FunFam" id="2.30.42.10:FF:000011">
    <property type="entry name" value="partitioning defective 3 homolog isoform X1"/>
    <property type="match status" value="1"/>
</dbReference>
<feature type="compositionally biased region" description="Basic and acidic residues" evidence="5">
    <location>
        <begin position="841"/>
        <end position="851"/>
    </location>
</feature>
<feature type="region of interest" description="Disordered" evidence="5">
    <location>
        <begin position="810"/>
        <end position="1232"/>
    </location>
</feature>
<feature type="region of interest" description="Disordered" evidence="5">
    <location>
        <begin position="319"/>
        <end position="348"/>
    </location>
</feature>
<dbReference type="Gene3D" id="2.30.42.10">
    <property type="match status" value="3"/>
</dbReference>
<keyword evidence="3" id="KW-0677">Repeat</keyword>
<sequence length="1232" mass="134965">MPERLHPSLQSSAKTQPGFLGGFGPQFGAFSHCRHRCVVVPCKEGWTVRDLIQQATQRYRKLLEQEGDFLVRTHHVEYCDGGILDPDDILSDLVEDKDKLMAVYEEQEAQQRGTANTSLAPSPDLYQSELSVFQPITGGEIEVNSSALKSNTPLLVRSSSDSALGPQPTENETSPNEANTVMQASSATVERPAGAGGTQGKHTFSGSLTRTVEILGEDSPLGIHVVPYCSSFSGRSLGLYVRGVEEESRSRKEGLFQEDECIVKINNTDLMDKTFNQAQEVFRQAMHSPVVRLEVVPSSNRERYEKSLIGQLFGNSASLDNSPLSTKTKEPPPPVKAKPVFKPSENPTTRLAEEAATLEAAGITPKGRSESPLLKKSPAFPSLVTNKRGGRKLRIDLKKGSEGLGFTVVTRDSSVHGPGPILVKNILPRGAAVKDGRLQSGDRILEVNGVDITGVGQEELVSMLRSTRQGDSVCLVVLRQEDMFLPREMKEEMPRVPGFVLENGKEQLMFEVPLNDTGSAGLGVSLKGNKSRETGEDLGIFIKSIIHGGAAYKDGRLRVNDQLVAVNGESLLGRSNHVAMETLRRSMSQEGNVRGTIQLVVLRALQDQHGVSPNRSFDSSSGLTGRMSPVNGQAGLISQANGPAHPPMVANSLYASSVTNGSYSHMDEEEEVELYGHEEFSSVTQHSYLQERENSLISTPAQPQSPSQSQRQFQHVKASKSMDLGTTQNQQHTVADESNMGSLVGISAAPSAPVELGPTLGLKKSSSLESLQTAISEVNRKNELLPFHRPRPNMVRGRGCNESFRAAIDKSYDGPAEDDDDDGSEPSSGRDTPASASSRQGEGDRVDEKGKKDKKKKAKTKKKEKNKGKGKEKKKAEEHEETEKKKKLGFGLLRFGKKKDEKKEAKATLQRQKSDILSDHEFTRMKEERERIEAGHPELQEHKSRDQQGGGGGSAYPDVEDDDTDPNYARIQSFRDRDMGSVPQPLSQAPPYSTLQPRHVRTPSPQGFSALPGHRNHANGPGALPDDDPLDRLYAKVNKPRGAGTASPPVPAVTNDSSVDRIQQLRREYQQARREGMVPSYEELDSRRRAHETDAHRMPSRGTDPRLAPRYEEVERQYASLPRRGPLDPSEYPMQPWAGHYPGPPQPQQGYSQSPSYPNPKSQASPSYSGYPPGQPYPRPGDPRGLDPAHYPHPSSHQRGPLRQDVPPSPTPPLRGLRYDTMTRGTGGGGYR</sequence>
<dbReference type="PROSITE" id="PS50106">
    <property type="entry name" value="PDZ"/>
    <property type="match status" value="3"/>
</dbReference>
<dbReference type="GO" id="GO:0051660">
    <property type="term" value="P:establishment of centrosome localization"/>
    <property type="evidence" value="ECO:0007669"/>
    <property type="project" value="TreeGrafter"/>
</dbReference>
<dbReference type="GO" id="GO:0016324">
    <property type="term" value="C:apical plasma membrane"/>
    <property type="evidence" value="ECO:0007669"/>
    <property type="project" value="TreeGrafter"/>
</dbReference>
<dbReference type="Gene3D" id="3.10.20.90">
    <property type="entry name" value="Phosphatidylinositol 3-kinase Catalytic Subunit, Chain A, domain 1"/>
    <property type="match status" value="1"/>
</dbReference>